<sequence length="172" mass="18335">MKKSNVLLGIFALAALGFSSCSSDDDGNSGTLAGTYELDQVNIGTAIDFDQDGDTNTDLTKESGCYDSGKITLNSDGTLTFVKSYVLVDEDLGTSTCASNTFTGTWLIQGQTGSTVVVEATYVDANDDEIMVQLTKQGDKLRYTDVFGQYPNRNGEGGAIYSTGSVEYVFDK</sequence>
<protein>
    <recommendedName>
        <fullName evidence="4">Lipocalin-like domain-containing protein</fullName>
    </recommendedName>
</protein>
<comment type="caution">
    <text evidence="2">The sequence shown here is derived from an EMBL/GenBank/DDBJ whole genome shotgun (WGS) entry which is preliminary data.</text>
</comment>
<evidence type="ECO:0000313" key="2">
    <source>
        <dbReference type="EMBL" id="NYA70803.1"/>
    </source>
</evidence>
<dbReference type="Proteomes" id="UP000535020">
    <property type="component" value="Unassembled WGS sequence"/>
</dbReference>
<dbReference type="PROSITE" id="PS51257">
    <property type="entry name" value="PROKAR_LIPOPROTEIN"/>
    <property type="match status" value="1"/>
</dbReference>
<evidence type="ECO:0008006" key="4">
    <source>
        <dbReference type="Google" id="ProtNLM"/>
    </source>
</evidence>
<feature type="signal peptide" evidence="1">
    <location>
        <begin position="1"/>
        <end position="23"/>
    </location>
</feature>
<reference evidence="2 3" key="1">
    <citation type="submission" date="2020-07" db="EMBL/GenBank/DDBJ databases">
        <authorList>
            <person name="Sun Q."/>
        </authorList>
    </citation>
    <scope>NUCLEOTIDE SEQUENCE [LARGE SCALE GENOMIC DNA]</scope>
    <source>
        <strain evidence="2 3">MAH-1</strain>
    </source>
</reference>
<organism evidence="2 3">
    <name type="scientific">Flavobacterium agri</name>
    <dbReference type="NCBI Taxonomy" id="2743471"/>
    <lineage>
        <taxon>Bacteria</taxon>
        <taxon>Pseudomonadati</taxon>
        <taxon>Bacteroidota</taxon>
        <taxon>Flavobacteriia</taxon>
        <taxon>Flavobacteriales</taxon>
        <taxon>Flavobacteriaceae</taxon>
        <taxon>Flavobacterium</taxon>
    </lineage>
</organism>
<accession>A0A7Y9C6W0</accession>
<keyword evidence="3" id="KW-1185">Reference proteome</keyword>
<dbReference type="EMBL" id="JACBJI010000003">
    <property type="protein sequence ID" value="NYA70803.1"/>
    <property type="molecule type" value="Genomic_DNA"/>
</dbReference>
<gene>
    <name evidence="2" type="ORF">HZF10_07735</name>
</gene>
<proteinExistence type="predicted"/>
<dbReference type="AlphaFoldDB" id="A0A7Y9C6W0"/>
<evidence type="ECO:0000313" key="3">
    <source>
        <dbReference type="Proteomes" id="UP000535020"/>
    </source>
</evidence>
<name>A0A7Y9C6W0_9FLAO</name>
<feature type="chain" id="PRO_5030654621" description="Lipocalin-like domain-containing protein" evidence="1">
    <location>
        <begin position="24"/>
        <end position="172"/>
    </location>
</feature>
<keyword evidence="1" id="KW-0732">Signal</keyword>
<evidence type="ECO:0000256" key="1">
    <source>
        <dbReference type="SAM" id="SignalP"/>
    </source>
</evidence>
<dbReference type="RefSeq" id="WP_176005627.1">
    <property type="nucleotide sequence ID" value="NZ_JABWMI010000010.1"/>
</dbReference>